<dbReference type="Proteomes" id="UP000245626">
    <property type="component" value="Unassembled WGS sequence"/>
</dbReference>
<protein>
    <submittedName>
        <fullName evidence="1">Uncharacterized protein</fullName>
    </submittedName>
</protein>
<evidence type="ECO:0000313" key="2">
    <source>
        <dbReference type="Proteomes" id="UP000245626"/>
    </source>
</evidence>
<accession>A0ACD0NNQ5</accession>
<evidence type="ECO:0000313" key="1">
    <source>
        <dbReference type="EMBL" id="PWN47462.1"/>
    </source>
</evidence>
<reference evidence="1 2" key="1">
    <citation type="journal article" date="2018" name="Mol. Biol. Evol.">
        <title>Broad Genomic Sampling Reveals a Smut Pathogenic Ancestry of the Fungal Clade Ustilaginomycotina.</title>
        <authorList>
            <person name="Kijpornyongpan T."/>
            <person name="Mondo S.J."/>
            <person name="Barry K."/>
            <person name="Sandor L."/>
            <person name="Lee J."/>
            <person name="Lipzen A."/>
            <person name="Pangilinan J."/>
            <person name="LaButti K."/>
            <person name="Hainaut M."/>
            <person name="Henrissat B."/>
            <person name="Grigoriev I.V."/>
            <person name="Spatafora J.W."/>
            <person name="Aime M.C."/>
        </authorList>
    </citation>
    <scope>NUCLEOTIDE SEQUENCE [LARGE SCALE GENOMIC DNA]</scope>
    <source>
        <strain evidence="1 2">SA 807</strain>
    </source>
</reference>
<name>A0ACD0NNQ5_9BASI</name>
<proteinExistence type="predicted"/>
<gene>
    <name evidence="1" type="ORF">IE53DRAFT_371436</name>
</gene>
<sequence>MEQPAAPYRSIPSSPQSLSSMSSALFSSPRRKPRRPELTSTKSPRSPAQSAGDLGLRSKFSWTNSSAGDFDSIDFGSSMRRPTSPSPASPSQLSSPCRPQPDRSLQTCFRGWSFDSYRAAEGIHPRNESLRSRSSGKASLDDSFKLSVALSPRSRTPCEDLLPRQRRSSKAPWKPVLESHEAMTHSVFADSDEEEIDPAIFASPSGRLRFFAASTSRFFRQHSDSTGDVVVEKPSRSKPLGPSSRRGSLNEFFGASSGSGAARLINFAHGHGRSPTGPSPSSSSPSSSASPSPSPLSSSPSLSNNANPCPAPLLESRTLESGRSGALNQSSPPSFSSLFRSPGRASKAIEKLEHPSPSPAPKKEVRVVGKVLGMGLGVGDPNGTDVRGKREFKGADLVRKPRDAFSSGNKKGSGPFRGSSSRLLENLESWTTDGHHHQVRQTTVPINPGTPPFSDLIPVVARETQTRIESSPARDEANVEACPSLRYDPGRRPTLYAQNTQLSSKACKLLGIPAPPTPPNRTRSPPHPVRRDSKLVDRLSLLDSHSSSSSSPTPPPKMVGSVRLRGEEFDPDPSCRPIPNQSTLGTGRKEADHNSNKNNNNNNNNNKTSPLSDALLPSRDRLRRPRRAPFPSFLPPQKPPPTAELPPIPPPKDEDEEEKSGRKYQTDYQALDEVLLAAEDVGGHDEEKESEFKGLTLSRQAEGEGCGESEVERSPSTKVRGLTSSKLTRETREGEDHPPPFNAVLTNLRMITVSDDDPPACPSAALVELNVGGRRLMTSSETVCRKGEDGEESHLSVFIRQSMDKALVRTMDREGTEFTSRIGRLGPLGSLLCDSRESDVGDVCDDDELDSSVEDSEADDDRGGLSCPIGDGHLLDQTKSGRLSITQISDCIPGGLIRKRLVLSGAGSDTSDPSSGPLTDAAVSDHLDMVLPRGPTSLTSPATRALEKVLSPLMAEQAAYLTRLKERDRKRGQMQRCPRDVTSEGEEEVHDSGDDDEVGRRNRSSTPDLVPSSSSPHGVHIDDVSFPEDINRSGQRYHKGTSRISNAPAFLFTAISPTSPHFGGIPSISSVVTIRGDEIEGEEKEGNDQDQQQQVQVSYLAIFIDRNPKPYAALLDTLREGGLPFRLQARSIQMVAKGDREPSSNEPTTTTTTTTTRRPPPSTRLSNSTTNPETPSSKQRRKRNLLIKINELKREAEYLGYGSVARLCRKEEDRILLAF</sequence>
<organism evidence="1 2">
    <name type="scientific">Violaceomyces palustris</name>
    <dbReference type="NCBI Taxonomy" id="1673888"/>
    <lineage>
        <taxon>Eukaryota</taxon>
        <taxon>Fungi</taxon>
        <taxon>Dikarya</taxon>
        <taxon>Basidiomycota</taxon>
        <taxon>Ustilaginomycotina</taxon>
        <taxon>Ustilaginomycetes</taxon>
        <taxon>Violaceomycetales</taxon>
        <taxon>Violaceomycetaceae</taxon>
        <taxon>Violaceomyces</taxon>
    </lineage>
</organism>
<keyword evidence="2" id="KW-1185">Reference proteome</keyword>
<dbReference type="EMBL" id="KZ820425">
    <property type="protein sequence ID" value="PWN47462.1"/>
    <property type="molecule type" value="Genomic_DNA"/>
</dbReference>